<evidence type="ECO:0000313" key="2">
    <source>
        <dbReference type="EMBL" id="KAG7348799.1"/>
    </source>
</evidence>
<evidence type="ECO:0000313" key="3">
    <source>
        <dbReference type="Proteomes" id="UP000693970"/>
    </source>
</evidence>
<evidence type="ECO:0000256" key="1">
    <source>
        <dbReference type="SAM" id="MobiDB-lite"/>
    </source>
</evidence>
<keyword evidence="3" id="KW-1185">Reference proteome</keyword>
<gene>
    <name evidence="2" type="ORF">IV203_011396</name>
</gene>
<feature type="region of interest" description="Disordered" evidence="1">
    <location>
        <begin position="181"/>
        <end position="208"/>
    </location>
</feature>
<comment type="caution">
    <text evidence="2">The sequence shown here is derived from an EMBL/GenBank/DDBJ whole genome shotgun (WGS) entry which is preliminary data.</text>
</comment>
<dbReference type="OrthoDB" id="49018at2759"/>
<accession>A0A9K3KRQ4</accession>
<sequence>MCSKTRSLLFELTTPSSKHFKQILTAVEPIFYHEPQDKEFGFADVTPLQLLNHLTTRYGKITQQDLKENREELRAPWNPNEDMTTVWNRIHDCIQFAAGTYDPISYDTAIPTSEQTYDNFEHYFEIANEQRLEELAAATNPDFLGPTLPRFLLILFPQQPSSSSTTLFECTTVGHMVSAPTPITPVSPARTRNVATTRPPPSSTGTVETTVSLPTAADAYTPDPGVASCWGKSKQNILAML</sequence>
<dbReference type="Proteomes" id="UP000693970">
    <property type="component" value="Unassembled WGS sequence"/>
</dbReference>
<protein>
    <submittedName>
        <fullName evidence="2">Uncharacterized protein</fullName>
    </submittedName>
</protein>
<dbReference type="EMBL" id="JAGRRH010000019">
    <property type="protein sequence ID" value="KAG7348799.1"/>
    <property type="molecule type" value="Genomic_DNA"/>
</dbReference>
<proteinExistence type="predicted"/>
<organism evidence="2 3">
    <name type="scientific">Nitzschia inconspicua</name>
    <dbReference type="NCBI Taxonomy" id="303405"/>
    <lineage>
        <taxon>Eukaryota</taxon>
        <taxon>Sar</taxon>
        <taxon>Stramenopiles</taxon>
        <taxon>Ochrophyta</taxon>
        <taxon>Bacillariophyta</taxon>
        <taxon>Bacillariophyceae</taxon>
        <taxon>Bacillariophycidae</taxon>
        <taxon>Bacillariales</taxon>
        <taxon>Bacillariaceae</taxon>
        <taxon>Nitzschia</taxon>
    </lineage>
</organism>
<reference evidence="2" key="2">
    <citation type="submission" date="2021-04" db="EMBL/GenBank/DDBJ databases">
        <authorList>
            <person name="Podell S."/>
        </authorList>
    </citation>
    <scope>NUCLEOTIDE SEQUENCE</scope>
    <source>
        <strain evidence="2">Hildebrandi</strain>
    </source>
</reference>
<dbReference type="AlphaFoldDB" id="A0A9K3KRQ4"/>
<reference evidence="2" key="1">
    <citation type="journal article" date="2021" name="Sci. Rep.">
        <title>Diploid genomic architecture of Nitzschia inconspicua, an elite biomass production diatom.</title>
        <authorList>
            <person name="Oliver A."/>
            <person name="Podell S."/>
            <person name="Pinowska A."/>
            <person name="Traller J.C."/>
            <person name="Smith S.R."/>
            <person name="McClure R."/>
            <person name="Beliaev A."/>
            <person name="Bohutskyi P."/>
            <person name="Hill E.A."/>
            <person name="Rabines A."/>
            <person name="Zheng H."/>
            <person name="Allen L.Z."/>
            <person name="Kuo A."/>
            <person name="Grigoriev I.V."/>
            <person name="Allen A.E."/>
            <person name="Hazlebeck D."/>
            <person name="Allen E.E."/>
        </authorList>
    </citation>
    <scope>NUCLEOTIDE SEQUENCE</scope>
    <source>
        <strain evidence="2">Hildebrandi</strain>
    </source>
</reference>
<name>A0A9K3KRQ4_9STRA</name>